<keyword evidence="2" id="KW-1185">Reference proteome</keyword>
<dbReference type="Proteomes" id="UP000789375">
    <property type="component" value="Unassembled WGS sequence"/>
</dbReference>
<proteinExistence type="predicted"/>
<dbReference type="AlphaFoldDB" id="A0A9N9DZ24"/>
<evidence type="ECO:0000313" key="1">
    <source>
        <dbReference type="EMBL" id="CAG8658457.1"/>
    </source>
</evidence>
<evidence type="ECO:0000313" key="2">
    <source>
        <dbReference type="Proteomes" id="UP000789375"/>
    </source>
</evidence>
<sequence>MTMVKSQFLDGLMPGEPFMRDYPPDPFYPNGEGKMLKTPTDSSAKSAVKCSDPLPVGTYPLPRCIGNAFEYNFEAYDVDQRSKLRSKRRTSHMITWFGHYISFGISKSQNNVVSDPIYIPADDANYNPPNSIPGELSANGTTSIPFNMSETFDPNPLNTA</sequence>
<comment type="caution">
    <text evidence="1">The sequence shown here is derived from an EMBL/GenBank/DDBJ whole genome shotgun (WGS) entry which is preliminary data.</text>
</comment>
<dbReference type="EMBL" id="CAJVPP010004996">
    <property type="protein sequence ID" value="CAG8658457.1"/>
    <property type="molecule type" value="Genomic_DNA"/>
</dbReference>
<name>A0A9N9DZ24_FUNMO</name>
<protein>
    <submittedName>
        <fullName evidence="1">3186_t:CDS:1</fullName>
    </submittedName>
</protein>
<reference evidence="1" key="1">
    <citation type="submission" date="2021-06" db="EMBL/GenBank/DDBJ databases">
        <authorList>
            <person name="Kallberg Y."/>
            <person name="Tangrot J."/>
            <person name="Rosling A."/>
        </authorList>
    </citation>
    <scope>NUCLEOTIDE SEQUENCE</scope>
    <source>
        <strain evidence="1">87-6 pot B 2015</strain>
    </source>
</reference>
<accession>A0A9N9DZ24</accession>
<feature type="non-terminal residue" evidence="1">
    <location>
        <position position="160"/>
    </location>
</feature>
<gene>
    <name evidence="1" type="ORF">FMOSSE_LOCUS11822</name>
</gene>
<organism evidence="1 2">
    <name type="scientific">Funneliformis mosseae</name>
    <name type="common">Endomycorrhizal fungus</name>
    <name type="synonym">Glomus mosseae</name>
    <dbReference type="NCBI Taxonomy" id="27381"/>
    <lineage>
        <taxon>Eukaryota</taxon>
        <taxon>Fungi</taxon>
        <taxon>Fungi incertae sedis</taxon>
        <taxon>Mucoromycota</taxon>
        <taxon>Glomeromycotina</taxon>
        <taxon>Glomeromycetes</taxon>
        <taxon>Glomerales</taxon>
        <taxon>Glomeraceae</taxon>
        <taxon>Funneliformis</taxon>
    </lineage>
</organism>